<evidence type="ECO:0000256" key="2">
    <source>
        <dbReference type="SAM" id="MobiDB-lite"/>
    </source>
</evidence>
<dbReference type="RefSeq" id="XP_030850759.1">
    <property type="nucleotide sequence ID" value="XM_030994899.1"/>
</dbReference>
<dbReference type="SUPFAM" id="SSF48464">
    <property type="entry name" value="ENTH/VHS domain"/>
    <property type="match status" value="1"/>
</dbReference>
<dbReference type="GO" id="GO:0005546">
    <property type="term" value="F:phosphatidylinositol-4,5-bisphosphate binding"/>
    <property type="evidence" value="ECO:0000318"/>
    <property type="project" value="GO_Central"/>
</dbReference>
<feature type="region of interest" description="Disordered" evidence="2">
    <location>
        <begin position="944"/>
        <end position="963"/>
    </location>
</feature>
<dbReference type="GO" id="GO:0072583">
    <property type="term" value="P:clathrin-dependent endocytosis"/>
    <property type="evidence" value="ECO:0000318"/>
    <property type="project" value="GO_Central"/>
</dbReference>
<dbReference type="AlphaFoldDB" id="A0A7M7T3A4"/>
<dbReference type="OrthoDB" id="44015at2759"/>
<dbReference type="GO" id="GO:0006900">
    <property type="term" value="P:vesicle budding from membrane"/>
    <property type="evidence" value="ECO:0000318"/>
    <property type="project" value="GO_Central"/>
</dbReference>
<dbReference type="InterPro" id="IPR008942">
    <property type="entry name" value="ENTH_VHS"/>
</dbReference>
<dbReference type="PANTHER" id="PTHR22951:SF5">
    <property type="entry name" value="PHOSPHATIDYLINOSITOL-BINDING CLATHRIN ASSEMBLY PROTEIN LAP"/>
    <property type="match status" value="1"/>
</dbReference>
<dbReference type="GO" id="GO:0098894">
    <property type="term" value="C:extrinsic component of presynaptic endocytic zone membrane"/>
    <property type="evidence" value="ECO:0000318"/>
    <property type="project" value="GO_Central"/>
</dbReference>
<feature type="region of interest" description="Disordered" evidence="2">
    <location>
        <begin position="733"/>
        <end position="805"/>
    </location>
</feature>
<feature type="region of interest" description="Disordered" evidence="2">
    <location>
        <begin position="522"/>
        <end position="568"/>
    </location>
</feature>
<keyword evidence="5" id="KW-1185">Reference proteome</keyword>
<dbReference type="InterPro" id="IPR045192">
    <property type="entry name" value="AP180-like"/>
</dbReference>
<accession>A0A7M7T3A4</accession>
<dbReference type="FunFam" id="1.25.40.90:FF:000086">
    <property type="entry name" value="Predicted protein"/>
    <property type="match status" value="1"/>
</dbReference>
<protein>
    <recommendedName>
        <fullName evidence="3">ENTH domain-containing protein</fullName>
    </recommendedName>
</protein>
<dbReference type="OMA" id="CFESFAN"/>
<dbReference type="GO" id="GO:0008021">
    <property type="term" value="C:synaptic vesicle"/>
    <property type="evidence" value="ECO:0000318"/>
    <property type="project" value="GO_Central"/>
</dbReference>
<dbReference type="InParanoid" id="A0A7M7T3A4"/>
<feature type="compositionally biased region" description="Pro residues" evidence="2">
    <location>
        <begin position="753"/>
        <end position="765"/>
    </location>
</feature>
<feature type="compositionally biased region" description="Polar residues" evidence="2">
    <location>
        <begin position="771"/>
        <end position="800"/>
    </location>
</feature>
<dbReference type="InterPro" id="IPR011417">
    <property type="entry name" value="ANTH_dom"/>
</dbReference>
<dbReference type="GO" id="GO:0000149">
    <property type="term" value="F:SNARE binding"/>
    <property type="evidence" value="ECO:0000318"/>
    <property type="project" value="GO_Central"/>
</dbReference>
<feature type="compositionally biased region" description="Polar residues" evidence="2">
    <location>
        <begin position="548"/>
        <end position="559"/>
    </location>
</feature>
<evidence type="ECO:0000313" key="4">
    <source>
        <dbReference type="EnsemblMetazoa" id="XP_030850759"/>
    </source>
</evidence>
<dbReference type="SUPFAM" id="SSF89009">
    <property type="entry name" value="GAT-like domain"/>
    <property type="match status" value="1"/>
</dbReference>
<dbReference type="Gene3D" id="1.20.58.150">
    <property type="entry name" value="ANTH domain"/>
    <property type="match status" value="1"/>
</dbReference>
<reference evidence="5" key="1">
    <citation type="submission" date="2015-02" db="EMBL/GenBank/DDBJ databases">
        <title>Genome sequencing for Strongylocentrotus purpuratus.</title>
        <authorList>
            <person name="Murali S."/>
            <person name="Liu Y."/>
            <person name="Vee V."/>
            <person name="English A."/>
            <person name="Wang M."/>
            <person name="Skinner E."/>
            <person name="Han Y."/>
            <person name="Muzny D.M."/>
            <person name="Worley K.C."/>
            <person name="Gibbs R.A."/>
        </authorList>
    </citation>
    <scope>NUCLEOTIDE SEQUENCE</scope>
</reference>
<dbReference type="GO" id="GO:0005545">
    <property type="term" value="F:1-phosphatidylinositol binding"/>
    <property type="evidence" value="ECO:0000318"/>
    <property type="project" value="GO_Central"/>
</dbReference>
<dbReference type="PROSITE" id="PS50942">
    <property type="entry name" value="ENTH"/>
    <property type="match status" value="1"/>
</dbReference>
<reference evidence="4" key="2">
    <citation type="submission" date="2021-01" db="UniProtKB">
        <authorList>
            <consortium name="EnsemblMetazoa"/>
        </authorList>
    </citation>
    <scope>IDENTIFICATION</scope>
</reference>
<dbReference type="GeneID" id="105440521"/>
<dbReference type="GO" id="GO:0005905">
    <property type="term" value="C:clathrin-coated pit"/>
    <property type="evidence" value="ECO:0000318"/>
    <property type="project" value="GO_Central"/>
</dbReference>
<feature type="compositionally biased region" description="Low complexity" evidence="2">
    <location>
        <begin position="1063"/>
        <end position="1077"/>
    </location>
</feature>
<dbReference type="Proteomes" id="UP000007110">
    <property type="component" value="Unassembled WGS sequence"/>
</dbReference>
<organism evidence="4 5">
    <name type="scientific">Strongylocentrotus purpuratus</name>
    <name type="common">Purple sea urchin</name>
    <dbReference type="NCBI Taxonomy" id="7668"/>
    <lineage>
        <taxon>Eukaryota</taxon>
        <taxon>Metazoa</taxon>
        <taxon>Echinodermata</taxon>
        <taxon>Eleutherozoa</taxon>
        <taxon>Echinozoa</taxon>
        <taxon>Echinoidea</taxon>
        <taxon>Euechinoidea</taxon>
        <taxon>Echinacea</taxon>
        <taxon>Camarodonta</taxon>
        <taxon>Echinidea</taxon>
        <taxon>Strongylocentrotidae</taxon>
        <taxon>Strongylocentrotus</taxon>
    </lineage>
</organism>
<dbReference type="InterPro" id="IPR014712">
    <property type="entry name" value="ANTH_dom_sf"/>
</dbReference>
<feature type="region of interest" description="Disordered" evidence="2">
    <location>
        <begin position="671"/>
        <end position="716"/>
    </location>
</feature>
<dbReference type="PANTHER" id="PTHR22951">
    <property type="entry name" value="CLATHRIN ASSEMBLY PROTEIN"/>
    <property type="match status" value="1"/>
</dbReference>
<dbReference type="KEGG" id="spu:105440521"/>
<dbReference type="EnsemblMetazoa" id="XM_030994899">
    <property type="protein sequence ID" value="XP_030850759"/>
    <property type="gene ID" value="LOC105440521"/>
</dbReference>
<evidence type="ECO:0000259" key="3">
    <source>
        <dbReference type="PROSITE" id="PS50942"/>
    </source>
</evidence>
<feature type="domain" description="ENTH" evidence="3">
    <location>
        <begin position="43"/>
        <end position="174"/>
    </location>
</feature>
<dbReference type="GO" id="GO:0032050">
    <property type="term" value="F:clathrin heavy chain binding"/>
    <property type="evidence" value="ECO:0000318"/>
    <property type="project" value="GO_Central"/>
</dbReference>
<feature type="region of interest" description="Disordered" evidence="2">
    <location>
        <begin position="577"/>
        <end position="596"/>
    </location>
</feature>
<name>A0A7M7T3A4_STRPU</name>
<evidence type="ECO:0000256" key="1">
    <source>
        <dbReference type="ARBA" id="ARBA00008011"/>
    </source>
</evidence>
<comment type="similarity">
    <text evidence="1">Belongs to the PICALM/SNAP91 family.</text>
</comment>
<proteinExistence type="inferred from homology"/>
<dbReference type="InterPro" id="IPR013809">
    <property type="entry name" value="ENTH"/>
</dbReference>
<dbReference type="GO" id="GO:0030136">
    <property type="term" value="C:clathrin-coated vesicle"/>
    <property type="evidence" value="ECO:0000318"/>
    <property type="project" value="GO_Central"/>
</dbReference>
<dbReference type="Pfam" id="PF07651">
    <property type="entry name" value="ANTH"/>
    <property type="match status" value="1"/>
</dbReference>
<dbReference type="SMART" id="SM00273">
    <property type="entry name" value="ENTH"/>
    <property type="match status" value="1"/>
</dbReference>
<evidence type="ECO:0000313" key="5">
    <source>
        <dbReference type="Proteomes" id="UP000007110"/>
    </source>
</evidence>
<dbReference type="GO" id="GO:0048268">
    <property type="term" value="P:clathrin coat assembly"/>
    <property type="evidence" value="ECO:0007669"/>
    <property type="project" value="InterPro"/>
</dbReference>
<feature type="region of interest" description="Disordered" evidence="2">
    <location>
        <begin position="1056"/>
        <end position="1077"/>
    </location>
</feature>
<sequence>MDKSKQAMQYTVEAMQYLVGGRARHPISMSGRQSVVDRMQAARHTISGSDLAKSVCKATTEEMMGPKKKHLDYLLQCTAAEHISIPDLADQIVHRSTNGNWVVVFKTLITTHQLMVYGNDRFMWNLATRASVFSLDDFTDKTNVQGYDMSTYIRRYAKYLNCKALAFRQMAFDFCRAKRGKEEGVLRTMCAEKLLKTLPPLQDLMDALLDFEVTSNNLSNGVINSAFMLLFKDSIRLFACYNDGIINLLEKYFDMGKKDCRTALDIYKKFLIRMERIGEFLKVAEQVGIDKGEIPDLAKFGDVPPEYKTCPNMLFPWKPLDTGKAPSSLLEALEQHLASIESSKKSNWNKANTVQTVLNAFSSSAASIDDNDKKKALEDEKARLAALKSFSHTSQSFSHTSQSYNEVGTTILFDFNDQEQRLKETQQSEQSITFTPEPVVQSTPQMAAAPAAAPAQTSNPFITAPAPAAPQPVAASTSGQDLFAAPAVNNNNQPGMKPSQDLMFLQSNQMTTILHAQMATQAMTSNQPPQWGGSPNDMAGSLDPPNPFTSSNPATQANVDQPPFLADFDGQAPVLEHTDQSVEPEEGASSTKLDPFAGIEDDYMKTKKGADPQGDLLAPLAPQTFSMNQLDPLSPSVASDGSLMTTQAPSQPVQVPNYSLSFDTATPGFLPTSDSVAPKSPARSPITPNYSPMLDPISPNASSAIDQAAPKSPFGSPAAPNYSVSFDPMGLSLSPAKTPKSPAMNPKYSPTHHPTPFPSPNPSPQVPLQNTLASSSPFVTNPSSDFTPITTASDDTQGGTHSWDVDKPSEIESIFGARPLTPSTSATVDQGVLGQCFESFANNNDIGANFDKAFGSSVQPAAQTTAPIMGDVLQPMNQQYVPPSQAEVMAANGGKNLDTTLVKLATNLDIKGVASPKKTAGAGSGSGALDFDLHGMGRLKTEHQWTKNSPSQRTGGAGWSPQKGPIGSSAAPAWGVAAAAPMGGYMELESAPTPPPPNTTMSGQTADWRGQAFSGQFGAQQAGMAQPGMGMGVRPMGMAPAGMFGQPVGGMGQPMYNQPTRPPTQAQAPADPFGNLI</sequence>
<dbReference type="Gene3D" id="1.25.40.90">
    <property type="match status" value="1"/>
</dbReference>